<protein>
    <submittedName>
        <fullName evidence="1">Uncharacterized protein</fullName>
    </submittedName>
</protein>
<name>A0AAV3QX43_LITER</name>
<proteinExistence type="predicted"/>
<evidence type="ECO:0000313" key="1">
    <source>
        <dbReference type="EMBL" id="GAA0167861.1"/>
    </source>
</evidence>
<reference evidence="1 2" key="1">
    <citation type="submission" date="2024-01" db="EMBL/GenBank/DDBJ databases">
        <title>The complete chloroplast genome sequence of Lithospermum erythrorhizon: insights into the phylogenetic relationship among Boraginaceae species and the maternal lineages of purple gromwells.</title>
        <authorList>
            <person name="Okada T."/>
            <person name="Watanabe K."/>
        </authorList>
    </citation>
    <scope>NUCLEOTIDE SEQUENCE [LARGE SCALE GENOMIC DNA]</scope>
</reference>
<evidence type="ECO:0000313" key="2">
    <source>
        <dbReference type="Proteomes" id="UP001454036"/>
    </source>
</evidence>
<organism evidence="1 2">
    <name type="scientific">Lithospermum erythrorhizon</name>
    <name type="common">Purple gromwell</name>
    <name type="synonym">Lithospermum officinale var. erythrorhizon</name>
    <dbReference type="NCBI Taxonomy" id="34254"/>
    <lineage>
        <taxon>Eukaryota</taxon>
        <taxon>Viridiplantae</taxon>
        <taxon>Streptophyta</taxon>
        <taxon>Embryophyta</taxon>
        <taxon>Tracheophyta</taxon>
        <taxon>Spermatophyta</taxon>
        <taxon>Magnoliopsida</taxon>
        <taxon>eudicotyledons</taxon>
        <taxon>Gunneridae</taxon>
        <taxon>Pentapetalae</taxon>
        <taxon>asterids</taxon>
        <taxon>lamiids</taxon>
        <taxon>Boraginales</taxon>
        <taxon>Boraginaceae</taxon>
        <taxon>Boraginoideae</taxon>
        <taxon>Lithospermeae</taxon>
        <taxon>Lithospermum</taxon>
    </lineage>
</organism>
<dbReference type="EMBL" id="BAABME010006253">
    <property type="protein sequence ID" value="GAA0167861.1"/>
    <property type="molecule type" value="Genomic_DNA"/>
</dbReference>
<accession>A0AAV3QX43</accession>
<keyword evidence="2" id="KW-1185">Reference proteome</keyword>
<dbReference type="PANTHER" id="PTHR11697">
    <property type="entry name" value="GENERAL TRANSCRIPTION FACTOR 2-RELATED ZINC FINGER PROTEIN"/>
    <property type="match status" value="1"/>
</dbReference>
<dbReference type="AlphaFoldDB" id="A0AAV3QX43"/>
<dbReference type="Proteomes" id="UP001454036">
    <property type="component" value="Unassembled WGS sequence"/>
</dbReference>
<sequence>MDDKFSKLKGISNLFKTLVRTKKYKTFRFVYKLFTLALTLPMATATVERVLLGLNYVKNEKRNKMANSWLNDCLVTYVEKKLFSTVDDMDIIKRFQAMSKRKMQFPS</sequence>
<gene>
    <name evidence="1" type="ORF">LIER_22704</name>
</gene>
<dbReference type="InterPro" id="IPR055298">
    <property type="entry name" value="AtLOH3-like"/>
</dbReference>
<comment type="caution">
    <text evidence="1">The sequence shown here is derived from an EMBL/GenBank/DDBJ whole genome shotgun (WGS) entry which is preliminary data.</text>
</comment>
<dbReference type="PANTHER" id="PTHR11697:SF230">
    <property type="entry name" value="ZINC FINGER, MYM DOMAIN CONTAINING 1"/>
    <property type="match status" value="1"/>
</dbReference>